<evidence type="ECO:0000256" key="1">
    <source>
        <dbReference type="SAM" id="SignalP"/>
    </source>
</evidence>
<accession>A0A7X5Y1B9</accession>
<evidence type="ECO:0008006" key="4">
    <source>
        <dbReference type="Google" id="ProtNLM"/>
    </source>
</evidence>
<feature type="chain" id="PRO_5030888651" description="UrcA family protein" evidence="1">
    <location>
        <begin position="20"/>
        <end position="109"/>
    </location>
</feature>
<feature type="signal peptide" evidence="1">
    <location>
        <begin position="1"/>
        <end position="19"/>
    </location>
</feature>
<sequence length="109" mass="11929">MLLIALALQSATMAGAVRAAEVAQPRVMRATLKRSARPHAELSPLINACDIERDCGTRQARNRFRLTSAQEPLIDRKLEMVRAAQGPSCNRTGMPVCPGSGRRLLKLSY</sequence>
<reference evidence="2 3" key="1">
    <citation type="submission" date="2020-03" db="EMBL/GenBank/DDBJ databases">
        <title>Genomic Encyclopedia of Type Strains, Phase IV (KMG-IV): sequencing the most valuable type-strain genomes for metagenomic binning, comparative biology and taxonomic classification.</title>
        <authorList>
            <person name="Goeker M."/>
        </authorList>
    </citation>
    <scope>NUCLEOTIDE SEQUENCE [LARGE SCALE GENOMIC DNA]</scope>
    <source>
        <strain evidence="2 3">DSM 7225</strain>
    </source>
</reference>
<keyword evidence="1" id="KW-0732">Signal</keyword>
<comment type="caution">
    <text evidence="2">The sequence shown here is derived from an EMBL/GenBank/DDBJ whole genome shotgun (WGS) entry which is preliminary data.</text>
</comment>
<gene>
    <name evidence="2" type="ORF">GGR89_002297</name>
</gene>
<dbReference type="EMBL" id="JAATJB010000006">
    <property type="protein sequence ID" value="NJB97970.1"/>
    <property type="molecule type" value="Genomic_DNA"/>
</dbReference>
<keyword evidence="3" id="KW-1185">Reference proteome</keyword>
<evidence type="ECO:0000313" key="2">
    <source>
        <dbReference type="EMBL" id="NJB97970.1"/>
    </source>
</evidence>
<protein>
    <recommendedName>
        <fullName evidence="4">UrcA family protein</fullName>
    </recommendedName>
</protein>
<name>A0A7X5Y1B9_9SPHN</name>
<dbReference type="Proteomes" id="UP000531251">
    <property type="component" value="Unassembled WGS sequence"/>
</dbReference>
<proteinExistence type="predicted"/>
<evidence type="ECO:0000313" key="3">
    <source>
        <dbReference type="Proteomes" id="UP000531251"/>
    </source>
</evidence>
<organism evidence="2 3">
    <name type="scientific">Sphingomonas trueperi</name>
    <dbReference type="NCBI Taxonomy" id="53317"/>
    <lineage>
        <taxon>Bacteria</taxon>
        <taxon>Pseudomonadati</taxon>
        <taxon>Pseudomonadota</taxon>
        <taxon>Alphaproteobacteria</taxon>
        <taxon>Sphingomonadales</taxon>
        <taxon>Sphingomonadaceae</taxon>
        <taxon>Sphingomonas</taxon>
    </lineage>
</organism>
<dbReference type="RefSeq" id="WP_125976905.1">
    <property type="nucleotide sequence ID" value="NZ_BAAADY010000001.1"/>
</dbReference>
<dbReference type="AlphaFoldDB" id="A0A7X5Y1B9"/>